<dbReference type="OrthoDB" id="10260614at2759"/>
<evidence type="ECO:0000256" key="7">
    <source>
        <dbReference type="ARBA" id="ARBA00022989"/>
    </source>
</evidence>
<evidence type="ECO:0000256" key="4">
    <source>
        <dbReference type="ARBA" id="ARBA00013039"/>
    </source>
</evidence>
<evidence type="ECO:0000256" key="9">
    <source>
        <dbReference type="SAM" id="Phobius"/>
    </source>
</evidence>
<comment type="similarity">
    <text evidence="3">Belongs to the peptidase S54 family.</text>
</comment>
<feature type="transmembrane region" description="Helical" evidence="9">
    <location>
        <begin position="233"/>
        <end position="250"/>
    </location>
</feature>
<sequence length="335" mass="37790">MALRTILWLGETPGKCLFTRGQGHRTLLEVPNTSRWTRGFKRLRAGERSAISEGLGGEIQAGGQLWKPLGFTILFGGAVHIGATIWEYERVRSHAIKVKNRFQQWRVNRTGWRGEMETWWRGLSESQRVFAPICFLNVVVFLGWRIPSLKNTMVRYFCSNPSSKAVCWPMLLSTFSHSSALHLGVNMYVLYSFGTMAIPTLGREQFVALYLTSGVVSNLASHLYKIALGRPGLSLGASGAIMGTVSYICMQYPDLKVAIVFLPMFGFTAGYALKGLLTMDTLGCVLGWRFFDHAAHLGGALWGIFWHTWGSTNLWQKRDPVLMFWHSFRDPKKTR</sequence>
<keyword evidence="8 9" id="KW-0472">Membrane</keyword>
<dbReference type="RefSeq" id="XP_011312603.1">
    <property type="nucleotide sequence ID" value="XM_011314301.1"/>
</dbReference>
<dbReference type="Gene3D" id="1.20.1540.10">
    <property type="entry name" value="Rhomboid-like"/>
    <property type="match status" value="1"/>
</dbReference>
<proteinExistence type="inferred from homology"/>
<name>A0A9R1TPQ6_9HYME</name>
<dbReference type="PANTHER" id="PTHR43731:SF14">
    <property type="entry name" value="PRESENILIN-ASSOCIATED RHOMBOID-LIKE PROTEIN, MITOCHONDRIAL"/>
    <property type="match status" value="1"/>
</dbReference>
<dbReference type="Proteomes" id="UP000694866">
    <property type="component" value="Unplaced"/>
</dbReference>
<keyword evidence="7 9" id="KW-1133">Transmembrane helix</keyword>
<dbReference type="EC" id="3.4.21.105" evidence="4"/>
<evidence type="ECO:0000313" key="11">
    <source>
        <dbReference type="Proteomes" id="UP000694866"/>
    </source>
</evidence>
<dbReference type="InterPro" id="IPR050925">
    <property type="entry name" value="Rhomboid_protease_S54"/>
</dbReference>
<dbReference type="AlphaFoldDB" id="A0A9R1TPQ6"/>
<evidence type="ECO:0000256" key="6">
    <source>
        <dbReference type="ARBA" id="ARBA00022801"/>
    </source>
</evidence>
<feature type="transmembrane region" description="Helical" evidence="9">
    <location>
        <begin position="293"/>
        <end position="315"/>
    </location>
</feature>
<dbReference type="GO" id="GO:0016020">
    <property type="term" value="C:membrane"/>
    <property type="evidence" value="ECO:0007669"/>
    <property type="project" value="UniProtKB-SubCell"/>
</dbReference>
<evidence type="ECO:0000313" key="12">
    <source>
        <dbReference type="RefSeq" id="XP_011312603.1"/>
    </source>
</evidence>
<keyword evidence="6" id="KW-0378">Hydrolase</keyword>
<dbReference type="FunFam" id="1.20.1540.10:FF:000012">
    <property type="entry name" value="Rhomboid family protein"/>
    <property type="match status" value="1"/>
</dbReference>
<evidence type="ECO:0000256" key="5">
    <source>
        <dbReference type="ARBA" id="ARBA00022692"/>
    </source>
</evidence>
<feature type="transmembrane region" description="Helical" evidence="9">
    <location>
        <begin position="180"/>
        <end position="199"/>
    </location>
</feature>
<dbReference type="InterPro" id="IPR022764">
    <property type="entry name" value="Peptidase_S54_rhomboid_dom"/>
</dbReference>
<reference evidence="12" key="1">
    <citation type="submission" date="2025-08" db="UniProtKB">
        <authorList>
            <consortium name="RefSeq"/>
        </authorList>
    </citation>
    <scope>IDENTIFICATION</scope>
    <source>
        <strain evidence="12">USDA-PBARC FA_bdor</strain>
        <tissue evidence="12">Whole organism</tissue>
    </source>
</reference>
<organism evidence="11 12">
    <name type="scientific">Fopius arisanus</name>
    <dbReference type="NCBI Taxonomy" id="64838"/>
    <lineage>
        <taxon>Eukaryota</taxon>
        <taxon>Metazoa</taxon>
        <taxon>Ecdysozoa</taxon>
        <taxon>Arthropoda</taxon>
        <taxon>Hexapoda</taxon>
        <taxon>Insecta</taxon>
        <taxon>Pterygota</taxon>
        <taxon>Neoptera</taxon>
        <taxon>Endopterygota</taxon>
        <taxon>Hymenoptera</taxon>
        <taxon>Apocrita</taxon>
        <taxon>Ichneumonoidea</taxon>
        <taxon>Braconidae</taxon>
        <taxon>Opiinae</taxon>
        <taxon>Fopius</taxon>
    </lineage>
</organism>
<dbReference type="GO" id="GO:0004252">
    <property type="term" value="F:serine-type endopeptidase activity"/>
    <property type="evidence" value="ECO:0007669"/>
    <property type="project" value="InterPro"/>
</dbReference>
<evidence type="ECO:0000256" key="8">
    <source>
        <dbReference type="ARBA" id="ARBA00023136"/>
    </source>
</evidence>
<dbReference type="PANTHER" id="PTHR43731">
    <property type="entry name" value="RHOMBOID PROTEASE"/>
    <property type="match status" value="1"/>
</dbReference>
<keyword evidence="11" id="KW-1185">Reference proteome</keyword>
<evidence type="ECO:0000256" key="1">
    <source>
        <dbReference type="ARBA" id="ARBA00000156"/>
    </source>
</evidence>
<feature type="transmembrane region" description="Helical" evidence="9">
    <location>
        <begin position="257"/>
        <end position="273"/>
    </location>
</feature>
<keyword evidence="5 9" id="KW-0812">Transmembrane</keyword>
<evidence type="ECO:0000259" key="10">
    <source>
        <dbReference type="Pfam" id="PF01694"/>
    </source>
</evidence>
<accession>A0A9R1TPQ6</accession>
<dbReference type="SUPFAM" id="SSF144091">
    <property type="entry name" value="Rhomboid-like"/>
    <property type="match status" value="1"/>
</dbReference>
<dbReference type="CTD" id="36281"/>
<dbReference type="KEGG" id="fas:105272260"/>
<dbReference type="GO" id="GO:0006465">
    <property type="term" value="P:signal peptide processing"/>
    <property type="evidence" value="ECO:0007669"/>
    <property type="project" value="TreeGrafter"/>
</dbReference>
<dbReference type="GeneID" id="105272260"/>
<comment type="catalytic activity">
    <reaction evidence="1">
        <text>Cleaves type-1 transmembrane domains using a catalytic dyad composed of serine and histidine that are contributed by different transmembrane domains.</text>
        <dbReference type="EC" id="3.4.21.105"/>
    </reaction>
</comment>
<evidence type="ECO:0000256" key="2">
    <source>
        <dbReference type="ARBA" id="ARBA00004141"/>
    </source>
</evidence>
<comment type="subcellular location">
    <subcellularLocation>
        <location evidence="2">Membrane</location>
        <topology evidence="2">Multi-pass membrane protein</topology>
    </subcellularLocation>
</comment>
<feature type="domain" description="Peptidase S54 rhomboid" evidence="10">
    <location>
        <begin position="167"/>
        <end position="307"/>
    </location>
</feature>
<dbReference type="Pfam" id="PF01694">
    <property type="entry name" value="Rhomboid"/>
    <property type="match status" value="1"/>
</dbReference>
<dbReference type="InterPro" id="IPR035952">
    <property type="entry name" value="Rhomboid-like_sf"/>
</dbReference>
<feature type="transmembrane region" description="Helical" evidence="9">
    <location>
        <begin position="129"/>
        <end position="146"/>
    </location>
</feature>
<gene>
    <name evidence="12" type="primary">rho-7</name>
</gene>
<protein>
    <recommendedName>
        <fullName evidence="4">rhomboid protease</fullName>
        <ecNumber evidence="4">3.4.21.105</ecNumber>
    </recommendedName>
</protein>
<evidence type="ECO:0000256" key="3">
    <source>
        <dbReference type="ARBA" id="ARBA00009045"/>
    </source>
</evidence>